<reference evidence="2 3" key="1">
    <citation type="submission" date="2021-03" db="EMBL/GenBank/DDBJ databases">
        <authorList>
            <person name="So Y."/>
        </authorList>
    </citation>
    <scope>NUCLEOTIDE SEQUENCE [LARGE SCALE GENOMIC DNA]</scope>
    <source>
        <strain evidence="2 3">SSH11</strain>
    </source>
</reference>
<gene>
    <name evidence="2" type="ORF">J8J14_18120</name>
</gene>
<dbReference type="RefSeq" id="WP_209380966.1">
    <property type="nucleotide sequence ID" value="NZ_JAGIZB010000020.1"/>
</dbReference>
<organism evidence="2 3">
    <name type="scientific">Pararoseomonas baculiformis</name>
    <dbReference type="NCBI Taxonomy" id="2820812"/>
    <lineage>
        <taxon>Bacteria</taxon>
        <taxon>Pseudomonadati</taxon>
        <taxon>Pseudomonadota</taxon>
        <taxon>Alphaproteobacteria</taxon>
        <taxon>Acetobacterales</taxon>
        <taxon>Acetobacteraceae</taxon>
        <taxon>Pararoseomonas</taxon>
    </lineage>
</organism>
<dbReference type="InterPro" id="IPR054189">
    <property type="entry name" value="DUF6894"/>
</dbReference>
<keyword evidence="3" id="KW-1185">Reference proteome</keyword>
<dbReference type="EMBL" id="JAGIZB010000020">
    <property type="protein sequence ID" value="MBP0446696.1"/>
    <property type="molecule type" value="Genomic_DNA"/>
</dbReference>
<sequence>MPRYFFHVQNDQALPDNEGTELPDLLAARVNAVKLAGEILKHHAETFWTEGEWSLKVTDESGLTLFTLYFLAVEAPITRRSQRQS</sequence>
<feature type="domain" description="DUF6894" evidence="1">
    <location>
        <begin position="3"/>
        <end position="70"/>
    </location>
</feature>
<protein>
    <recommendedName>
        <fullName evidence="1">DUF6894 domain-containing protein</fullName>
    </recommendedName>
</protein>
<dbReference type="Pfam" id="PF21834">
    <property type="entry name" value="DUF6894"/>
    <property type="match status" value="1"/>
</dbReference>
<dbReference type="Proteomes" id="UP000681594">
    <property type="component" value="Unassembled WGS sequence"/>
</dbReference>
<comment type="caution">
    <text evidence="2">The sequence shown here is derived from an EMBL/GenBank/DDBJ whole genome shotgun (WGS) entry which is preliminary data.</text>
</comment>
<evidence type="ECO:0000313" key="3">
    <source>
        <dbReference type="Proteomes" id="UP000681594"/>
    </source>
</evidence>
<name>A0ABS4AIK4_9PROT</name>
<accession>A0ABS4AIK4</accession>
<evidence type="ECO:0000259" key="1">
    <source>
        <dbReference type="Pfam" id="PF21834"/>
    </source>
</evidence>
<proteinExistence type="predicted"/>
<evidence type="ECO:0000313" key="2">
    <source>
        <dbReference type="EMBL" id="MBP0446696.1"/>
    </source>
</evidence>